<evidence type="ECO:0000313" key="7">
    <source>
        <dbReference type="Proteomes" id="UP001501427"/>
    </source>
</evidence>
<reference evidence="5 6" key="2">
    <citation type="submission" date="2020-08" db="EMBL/GenBank/DDBJ databases">
        <title>Sequencing the genomes of 1000 actinobacteria strains.</title>
        <authorList>
            <person name="Klenk H.-P."/>
        </authorList>
    </citation>
    <scope>NUCLEOTIDE SEQUENCE [LARGE SCALE GENOMIC DNA]</scope>
    <source>
        <strain evidence="5 6">DSM 44772</strain>
    </source>
</reference>
<name>A0A7W7I8E8_9ACTN</name>
<dbReference type="InterPro" id="IPR001680">
    <property type="entry name" value="WD40_rpt"/>
</dbReference>
<dbReference type="SMART" id="SM00320">
    <property type="entry name" value="WD40"/>
    <property type="match status" value="4"/>
</dbReference>
<reference evidence="4" key="3">
    <citation type="submission" date="2023-12" db="EMBL/GenBank/DDBJ databases">
        <authorList>
            <person name="Sun Q."/>
            <person name="Inoue M."/>
        </authorList>
    </citation>
    <scope>NUCLEOTIDE SEQUENCE</scope>
    <source>
        <strain evidence="4">JCM 10667</strain>
    </source>
</reference>
<keyword evidence="1 3" id="KW-0853">WD repeat</keyword>
<dbReference type="InterPro" id="IPR036322">
    <property type="entry name" value="WD40_repeat_dom_sf"/>
</dbReference>
<dbReference type="Gene3D" id="2.130.10.10">
    <property type="entry name" value="YVTN repeat-like/Quinoprotein amine dehydrogenase"/>
    <property type="match status" value="1"/>
</dbReference>
<dbReference type="EMBL" id="BAAAHD010000002">
    <property type="protein sequence ID" value="GAA0547455.1"/>
    <property type="molecule type" value="Genomic_DNA"/>
</dbReference>
<dbReference type="Proteomes" id="UP001501427">
    <property type="component" value="Unassembled WGS sequence"/>
</dbReference>
<dbReference type="AlphaFoldDB" id="A0A7W7I8E8"/>
<gene>
    <name evidence="5" type="ORF">F4557_000778</name>
    <name evidence="4" type="ORF">GCM10009546_06910</name>
</gene>
<dbReference type="SUPFAM" id="SSF50978">
    <property type="entry name" value="WD40 repeat-like"/>
    <property type="match status" value="1"/>
</dbReference>
<protein>
    <submittedName>
        <fullName evidence="5">WD40 repeat protein</fullName>
    </submittedName>
</protein>
<dbReference type="PANTHER" id="PTHR19848">
    <property type="entry name" value="WD40 REPEAT PROTEIN"/>
    <property type="match status" value="1"/>
</dbReference>
<dbReference type="InterPro" id="IPR015943">
    <property type="entry name" value="WD40/YVTN_repeat-like_dom_sf"/>
</dbReference>
<evidence type="ECO:0000256" key="2">
    <source>
        <dbReference type="ARBA" id="ARBA00022737"/>
    </source>
</evidence>
<accession>A0A7W7I8E8</accession>
<dbReference type="RefSeq" id="WP_184879746.1">
    <property type="nucleotide sequence ID" value="NZ_BAAAHD010000002.1"/>
</dbReference>
<keyword evidence="2" id="KW-0677">Repeat</keyword>
<dbReference type="Proteomes" id="UP000549343">
    <property type="component" value="Unassembled WGS sequence"/>
</dbReference>
<dbReference type="PROSITE" id="PS50082">
    <property type="entry name" value="WD_REPEATS_2"/>
    <property type="match status" value="1"/>
</dbReference>
<dbReference type="Pfam" id="PF00400">
    <property type="entry name" value="WD40"/>
    <property type="match status" value="1"/>
</dbReference>
<evidence type="ECO:0000313" key="5">
    <source>
        <dbReference type="EMBL" id="MBB4772360.1"/>
    </source>
</evidence>
<reference evidence="4 7" key="1">
    <citation type="journal article" date="2019" name="Int. J. Syst. Evol. Microbiol.">
        <title>The Global Catalogue of Microorganisms (GCM) 10K type strain sequencing project: providing services to taxonomists for standard genome sequencing and annotation.</title>
        <authorList>
            <consortium name="The Broad Institute Genomics Platform"/>
            <consortium name="The Broad Institute Genome Sequencing Center for Infectious Disease"/>
            <person name="Wu L."/>
            <person name="Ma J."/>
        </authorList>
    </citation>
    <scope>NUCLEOTIDE SEQUENCE [LARGE SCALE GENOMIC DNA]</scope>
    <source>
        <strain evidence="4 7">JCM 10667</strain>
    </source>
</reference>
<evidence type="ECO:0000256" key="1">
    <source>
        <dbReference type="ARBA" id="ARBA00022574"/>
    </source>
</evidence>
<organism evidence="5 6">
    <name type="scientific">Actinomadura livida</name>
    <dbReference type="NCBI Taxonomy" id="79909"/>
    <lineage>
        <taxon>Bacteria</taxon>
        <taxon>Bacillati</taxon>
        <taxon>Actinomycetota</taxon>
        <taxon>Actinomycetes</taxon>
        <taxon>Streptosporangiales</taxon>
        <taxon>Thermomonosporaceae</taxon>
        <taxon>Actinomadura</taxon>
    </lineage>
</organism>
<feature type="repeat" description="WD" evidence="3">
    <location>
        <begin position="180"/>
        <end position="223"/>
    </location>
</feature>
<evidence type="ECO:0000313" key="6">
    <source>
        <dbReference type="Proteomes" id="UP000549343"/>
    </source>
</evidence>
<evidence type="ECO:0000313" key="4">
    <source>
        <dbReference type="EMBL" id="GAA0547455.1"/>
    </source>
</evidence>
<evidence type="ECO:0000256" key="3">
    <source>
        <dbReference type="PROSITE-ProRule" id="PRU00221"/>
    </source>
</evidence>
<comment type="caution">
    <text evidence="5">The sequence shown here is derived from an EMBL/GenBank/DDBJ whole genome shotgun (WGS) entry which is preliminary data.</text>
</comment>
<dbReference type="PANTHER" id="PTHR19848:SF8">
    <property type="entry name" value="F-BOX AND WD REPEAT DOMAIN CONTAINING 7"/>
    <property type="match status" value="1"/>
</dbReference>
<dbReference type="EMBL" id="JACHMV010000001">
    <property type="protein sequence ID" value="MBB4772360.1"/>
    <property type="molecule type" value="Genomic_DNA"/>
</dbReference>
<proteinExistence type="predicted"/>
<sequence>MASIHPKYWSVCRVDTADGALVVAGRNSGHIEVWNPAAGGARKVGRGKGAALAVCPVQLRGQPVVVSAGVDQTIWLWDPVTRRQVTRYTGHPTERITQLCRLPAPSATEDDRLVTAGHDGLIIVLDITNGEAVHAMTESAGAVQGMCLFELDGTHRLATASLDAAVRIFDVESGALLHTLTGHEGWIHAVCPVTVNGEVLIASGGDDGIIRLWNPKQGTLVRTMKPRPSLHTAGIEMSGGGTIFALREVHSDNGTWLAAGGDFPGVWLWDATTGRGAGWVGWGGALDDTPECGWVRALATYPSETGPHLLICGYDKAVNLFTATGDPTFQGF</sequence>
<keyword evidence="7" id="KW-1185">Reference proteome</keyword>